<dbReference type="EMBL" id="ML119051">
    <property type="protein sequence ID" value="ROT42757.1"/>
    <property type="molecule type" value="Genomic_DNA"/>
</dbReference>
<proteinExistence type="predicted"/>
<accession>A0A3N2Q7U8</accession>
<gene>
    <name evidence="1" type="ORF">SODALDRAFT_375023</name>
</gene>
<reference evidence="1 2" key="1">
    <citation type="journal article" date="2018" name="Mol. Ecol.">
        <title>The obligate alkalophilic soda-lake fungus Sodiomyces alkalinus has shifted to a protein diet.</title>
        <authorList>
            <person name="Grum-Grzhimaylo A.A."/>
            <person name="Falkoski D.L."/>
            <person name="van den Heuvel J."/>
            <person name="Valero-Jimenez C.A."/>
            <person name="Min B."/>
            <person name="Choi I.G."/>
            <person name="Lipzen A."/>
            <person name="Daum C.G."/>
            <person name="Aanen D.K."/>
            <person name="Tsang A."/>
            <person name="Henrissat B."/>
            <person name="Bilanenko E.N."/>
            <person name="de Vries R.P."/>
            <person name="van Kan J.A.L."/>
            <person name="Grigoriev I.V."/>
            <person name="Debets A.J.M."/>
        </authorList>
    </citation>
    <scope>NUCLEOTIDE SEQUENCE [LARGE SCALE GENOMIC DNA]</scope>
    <source>
        <strain evidence="1 2">F11</strain>
    </source>
</reference>
<dbReference type="Proteomes" id="UP000272025">
    <property type="component" value="Unassembled WGS sequence"/>
</dbReference>
<evidence type="ECO:0000313" key="2">
    <source>
        <dbReference type="Proteomes" id="UP000272025"/>
    </source>
</evidence>
<dbReference type="AlphaFoldDB" id="A0A3N2Q7U8"/>
<protein>
    <submittedName>
        <fullName evidence="1">Uncharacterized protein</fullName>
    </submittedName>
</protein>
<dbReference type="RefSeq" id="XP_028470563.1">
    <property type="nucleotide sequence ID" value="XM_028614723.1"/>
</dbReference>
<evidence type="ECO:0000313" key="1">
    <source>
        <dbReference type="EMBL" id="ROT42757.1"/>
    </source>
</evidence>
<keyword evidence="2" id="KW-1185">Reference proteome</keyword>
<name>A0A3N2Q7U8_SODAK</name>
<organism evidence="1 2">
    <name type="scientific">Sodiomyces alkalinus (strain CBS 110278 / VKM F-3762 / F11)</name>
    <name type="common">Alkaliphilic filamentous fungus</name>
    <dbReference type="NCBI Taxonomy" id="1314773"/>
    <lineage>
        <taxon>Eukaryota</taxon>
        <taxon>Fungi</taxon>
        <taxon>Dikarya</taxon>
        <taxon>Ascomycota</taxon>
        <taxon>Pezizomycotina</taxon>
        <taxon>Sordariomycetes</taxon>
        <taxon>Hypocreomycetidae</taxon>
        <taxon>Glomerellales</taxon>
        <taxon>Plectosphaerellaceae</taxon>
        <taxon>Sodiomyces</taxon>
    </lineage>
</organism>
<sequence length="244" mass="27202">MGCVPAMAALCFTLNGRNQIISSLAMGMGSEYLVIKPRARGRLLSHATPHSLRNGSFEIDSKTDEHHHTLSQVASINTHHTSPHIHSYNINQYPILSHMVKGVGSSGGGLWLMVPGPRPPEDDKVEAPLPTGVVVYRAGESVQSLTDWEIIKLQNKSENAEEKRARLERLSPGGDLADVAIWMRNNWNKNPQAKIPSFSEYPRKARHLEVLEVPSQKGPDRTSLGNFEDISLLDVNRQYMKFTY</sequence>
<dbReference type="GeneID" id="39583201"/>